<dbReference type="AlphaFoldDB" id="A0AAD1R5P8"/>
<keyword evidence="2" id="KW-1185">Reference proteome</keyword>
<reference evidence="1" key="1">
    <citation type="submission" date="2022-03" db="EMBL/GenBank/DDBJ databases">
        <authorList>
            <person name="Alioto T."/>
            <person name="Alioto T."/>
            <person name="Gomez Garrido J."/>
        </authorList>
    </citation>
    <scope>NUCLEOTIDE SEQUENCE</scope>
</reference>
<protein>
    <submittedName>
        <fullName evidence="1">Uncharacterized protein</fullName>
    </submittedName>
</protein>
<sequence>TLPGIEITRQRPEAFRSLSWDETAALPGLRPASRSRSPLAATTASIWAQTTALSQNNHWAVLLKRAAASQPCARLTSKIKPNIEETTLYRLTTITDCPRIMPTDNTVKLKVQATVNKQRKMGWKKSRTPLDTLYNVDSLLYLGGLFSLQSTGEENLEMRLSIWKSRHHRQRHHTRIPYSPQPGETSTSYMWVQPREFQ</sequence>
<feature type="non-terminal residue" evidence="1">
    <location>
        <position position="198"/>
    </location>
</feature>
<evidence type="ECO:0000313" key="1">
    <source>
        <dbReference type="EMBL" id="CAH2223919.1"/>
    </source>
</evidence>
<evidence type="ECO:0000313" key="2">
    <source>
        <dbReference type="Proteomes" id="UP001295444"/>
    </source>
</evidence>
<dbReference type="EMBL" id="OW240912">
    <property type="protein sequence ID" value="CAH2223919.1"/>
    <property type="molecule type" value="Genomic_DNA"/>
</dbReference>
<accession>A0AAD1R5P8</accession>
<dbReference type="Proteomes" id="UP001295444">
    <property type="component" value="Chromosome 01"/>
</dbReference>
<proteinExistence type="predicted"/>
<organism evidence="1 2">
    <name type="scientific">Pelobates cultripes</name>
    <name type="common">Western spadefoot toad</name>
    <dbReference type="NCBI Taxonomy" id="61616"/>
    <lineage>
        <taxon>Eukaryota</taxon>
        <taxon>Metazoa</taxon>
        <taxon>Chordata</taxon>
        <taxon>Craniata</taxon>
        <taxon>Vertebrata</taxon>
        <taxon>Euteleostomi</taxon>
        <taxon>Amphibia</taxon>
        <taxon>Batrachia</taxon>
        <taxon>Anura</taxon>
        <taxon>Pelobatoidea</taxon>
        <taxon>Pelobatidae</taxon>
        <taxon>Pelobates</taxon>
    </lineage>
</organism>
<name>A0AAD1R5P8_PELCU</name>
<feature type="non-terminal residue" evidence="1">
    <location>
        <position position="1"/>
    </location>
</feature>
<gene>
    <name evidence="1" type="ORF">PECUL_23A034497</name>
</gene>